<dbReference type="GeneID" id="70237405"/>
<evidence type="ECO:0000313" key="2">
    <source>
        <dbReference type="EMBL" id="KAH3662193.1"/>
    </source>
</evidence>
<evidence type="ECO:0000313" key="3">
    <source>
        <dbReference type="Proteomes" id="UP000769157"/>
    </source>
</evidence>
<protein>
    <submittedName>
        <fullName evidence="2">Uncharacterized protein</fullName>
    </submittedName>
</protein>
<sequence>MSRPFKRYGQTTAWIGVGLGNLARWLPILVSTPDKSANSTAGATSADFGSWISTSLVLRNSSTATGSVLTSLWLLCADAVYEDEAADVDNDEAELTVLSVVAALLACVSDVIDRLLLGIDPLATELTDAKCEPSSEADALESVRLKEPPDNVVLSSSSSSSTESPDTKASNSAASGVVHHNQVLDVHGERRVVVVGRATRPFDRSLAVAAVSTRPNAHHQVHWALRIALGRVVGECSNGLAVNVPGERLGRPVDSVVVVVGSWVVHLVISASIVSSCVSFGEVVCLHLVAVSAKPFEVDLVQVVRLQVERRDHACSVGRLEQHLDLTEHDVEVGSERRVVEPLGERELETFVGVEDLIWSRVDREMVALGLEVLHHGAGESWIGGTACGLERIACGSCERDAAGGCGRRQAGNQTA</sequence>
<reference evidence="2" key="1">
    <citation type="journal article" date="2021" name="Open Biol.">
        <title>Shared evolutionary footprints suggest mitochondrial oxidative damage underlies multiple complex I losses in fungi.</title>
        <authorList>
            <person name="Schikora-Tamarit M.A."/>
            <person name="Marcet-Houben M."/>
            <person name="Nosek J."/>
            <person name="Gabaldon T."/>
        </authorList>
    </citation>
    <scope>NUCLEOTIDE SEQUENCE</scope>
    <source>
        <strain evidence="2">CBS6075</strain>
    </source>
</reference>
<reference evidence="2" key="2">
    <citation type="submission" date="2021-01" db="EMBL/GenBank/DDBJ databases">
        <authorList>
            <person name="Schikora-Tamarit M.A."/>
        </authorList>
    </citation>
    <scope>NUCLEOTIDE SEQUENCE</scope>
    <source>
        <strain evidence="2">CBS6075</strain>
    </source>
</reference>
<keyword evidence="3" id="KW-1185">Reference proteome</keyword>
<dbReference type="EMBL" id="JAEUBE010000378">
    <property type="protein sequence ID" value="KAH3662193.1"/>
    <property type="molecule type" value="Genomic_DNA"/>
</dbReference>
<dbReference type="Proteomes" id="UP000769157">
    <property type="component" value="Unassembled WGS sequence"/>
</dbReference>
<proteinExistence type="predicted"/>
<dbReference type="AlphaFoldDB" id="A0A9P8T0X1"/>
<feature type="compositionally biased region" description="Polar residues" evidence="1">
    <location>
        <begin position="162"/>
        <end position="174"/>
    </location>
</feature>
<evidence type="ECO:0000256" key="1">
    <source>
        <dbReference type="SAM" id="MobiDB-lite"/>
    </source>
</evidence>
<comment type="caution">
    <text evidence="2">The sequence shown here is derived from an EMBL/GenBank/DDBJ whole genome shotgun (WGS) entry which is preliminary data.</text>
</comment>
<gene>
    <name evidence="2" type="ORF">OGAPHI_005441</name>
</gene>
<dbReference type="RefSeq" id="XP_046059282.1">
    <property type="nucleotide sequence ID" value="XM_046206626.1"/>
</dbReference>
<accession>A0A9P8T0X1</accession>
<name>A0A9P8T0X1_9ASCO</name>
<feature type="region of interest" description="Disordered" evidence="1">
    <location>
        <begin position="149"/>
        <end position="174"/>
    </location>
</feature>
<organism evidence="2 3">
    <name type="scientific">Ogataea philodendri</name>
    <dbReference type="NCBI Taxonomy" id="1378263"/>
    <lineage>
        <taxon>Eukaryota</taxon>
        <taxon>Fungi</taxon>
        <taxon>Dikarya</taxon>
        <taxon>Ascomycota</taxon>
        <taxon>Saccharomycotina</taxon>
        <taxon>Pichiomycetes</taxon>
        <taxon>Pichiales</taxon>
        <taxon>Pichiaceae</taxon>
        <taxon>Ogataea</taxon>
    </lineage>
</organism>